<dbReference type="InterPro" id="IPR011009">
    <property type="entry name" value="Kinase-like_dom_sf"/>
</dbReference>
<dbReference type="InterPro" id="IPR000719">
    <property type="entry name" value="Prot_kinase_dom"/>
</dbReference>
<evidence type="ECO:0000259" key="7">
    <source>
        <dbReference type="PROSITE" id="PS50011"/>
    </source>
</evidence>
<evidence type="ECO:0000256" key="6">
    <source>
        <dbReference type="SAM" id="MobiDB-lite"/>
    </source>
</evidence>
<dbReference type="PROSITE" id="PS50011">
    <property type="entry name" value="PROTEIN_KINASE_DOM"/>
    <property type="match status" value="1"/>
</dbReference>
<dbReference type="EC" id="2.7.11.1" evidence="8"/>
<dbReference type="RefSeq" id="WP_377303762.1">
    <property type="nucleotide sequence ID" value="NZ_CP180191.1"/>
</dbReference>
<dbReference type="SMART" id="SM00220">
    <property type="entry name" value="S_TKc"/>
    <property type="match status" value="1"/>
</dbReference>
<dbReference type="Pfam" id="PF00069">
    <property type="entry name" value="Pkinase"/>
    <property type="match status" value="1"/>
</dbReference>
<organism evidence="8 9">
    <name type="scientific">Piscinibacterium candidicorallinum</name>
    <dbReference type="NCBI Taxonomy" id="1793872"/>
    <lineage>
        <taxon>Bacteria</taxon>
        <taxon>Pseudomonadati</taxon>
        <taxon>Pseudomonadota</taxon>
        <taxon>Betaproteobacteria</taxon>
        <taxon>Burkholderiales</taxon>
        <taxon>Piscinibacterium</taxon>
    </lineage>
</organism>
<sequence>MQAISALQADWPRISRLLDEALALPAAQRSVWLDQLSPPDVALRATLVQLLAADAQASAARFLEHLPPLEAPLQADAPTQVGPYSLLRPLGRGGMASVWLAERQDGQLKRQIALKLPHASGLPGSAERVARWVARERDILAQLEHPNIARLYDAGVDRGADNTPRPWLAMEFVDGEPIDRWCAQRKSSLPDRIGLLLQAASAVAWAHGRLVVHRDLKPSNILVNAVGQVRLVDFGIARMLEEQAAGELTQIGMPFTPNYASPEQLRGAPLTTATDVFSLGVVAYELLSGQRPWSTPSASGSARAATREDAPAERASRRALSGELAAERAAERGQTPASLSRLLAGDLDAVLAKATAPDAAERYASMDALGADLQRWLDGRPVRARQQAPLTVLSKFVRRHRLGVSAGALAVTALLATTTVAIWQAGEARKQAGEAQRQEASARASSEFLLALFRDADPYLRGGRQATLTELLEPAERSLASLPEGARQDTQQLVATLWTHLGEVQRAARAQAALSAELETAVNSGAGTAARAALAASLVKEAVLADRRADGAAAQALLARAEAALPRAQWPAASRGRAEEIEGFVRLRAGQAIQAREHLQRAAALAREAGARTQEAYALRGLITAYQQLGQTAEADAAITSLRQTLALPGGLSPLERVSLLDTLASSMAQAGRWAEGWPVVQDLMAAADALYGTERPSSQLRHRLLWLRYGMQLDRDALLTAWVARLDPADPALMGYAAQDRAELHALQARLMARSAQPDRLLQARRHMTLSRAALQGLPADQSSAWALRLSLIDAVVSLNLADPAAALAAVAPLAQDPALAASPVRPFAESLAAVASARLGRRPDARRLMQQAEQRLSVRGPPADRGLARINLALLLLDRPDDPEAARIPGLITQGVTDLRLAFGLEHRHTRAAEQLAQTLATSSADRIRLRQAAADVHQQLLF</sequence>
<gene>
    <name evidence="8" type="ORF">ACFOEN_10745</name>
</gene>
<evidence type="ECO:0000256" key="4">
    <source>
        <dbReference type="ARBA" id="ARBA00022840"/>
    </source>
</evidence>
<dbReference type="SUPFAM" id="SSF56112">
    <property type="entry name" value="Protein kinase-like (PK-like)"/>
    <property type="match status" value="1"/>
</dbReference>
<evidence type="ECO:0000256" key="5">
    <source>
        <dbReference type="PROSITE-ProRule" id="PRU10141"/>
    </source>
</evidence>
<dbReference type="GO" id="GO:0004674">
    <property type="term" value="F:protein serine/threonine kinase activity"/>
    <property type="evidence" value="ECO:0007669"/>
    <property type="project" value="UniProtKB-EC"/>
</dbReference>
<dbReference type="CDD" id="cd14014">
    <property type="entry name" value="STKc_PknB_like"/>
    <property type="match status" value="1"/>
</dbReference>
<protein>
    <submittedName>
        <fullName evidence="8">Serine/threonine-protein kinase</fullName>
        <ecNumber evidence="8">2.7.11.1</ecNumber>
    </submittedName>
</protein>
<dbReference type="Proteomes" id="UP001595556">
    <property type="component" value="Unassembled WGS sequence"/>
</dbReference>
<proteinExistence type="predicted"/>
<keyword evidence="3 8" id="KW-0418">Kinase</keyword>
<keyword evidence="9" id="KW-1185">Reference proteome</keyword>
<keyword evidence="4 5" id="KW-0067">ATP-binding</keyword>
<evidence type="ECO:0000256" key="3">
    <source>
        <dbReference type="ARBA" id="ARBA00022777"/>
    </source>
</evidence>
<evidence type="ECO:0000256" key="2">
    <source>
        <dbReference type="ARBA" id="ARBA00022741"/>
    </source>
</evidence>
<dbReference type="Gene3D" id="1.10.510.10">
    <property type="entry name" value="Transferase(Phosphotransferase) domain 1"/>
    <property type="match status" value="1"/>
</dbReference>
<comment type="caution">
    <text evidence="8">The sequence shown here is derived from an EMBL/GenBank/DDBJ whole genome shotgun (WGS) entry which is preliminary data.</text>
</comment>
<feature type="domain" description="Protein kinase" evidence="7">
    <location>
        <begin position="84"/>
        <end position="377"/>
    </location>
</feature>
<name>A0ABV7H6J3_9BURK</name>
<dbReference type="PANTHER" id="PTHR43289:SF34">
    <property type="entry name" value="SERINE_THREONINE-PROTEIN KINASE YBDM-RELATED"/>
    <property type="match status" value="1"/>
</dbReference>
<keyword evidence="1 8" id="KW-0808">Transferase</keyword>
<feature type="compositionally biased region" description="Polar residues" evidence="6">
    <location>
        <begin position="291"/>
        <end position="300"/>
    </location>
</feature>
<dbReference type="Gene3D" id="3.30.200.20">
    <property type="entry name" value="Phosphorylase Kinase, domain 1"/>
    <property type="match status" value="1"/>
</dbReference>
<dbReference type="PANTHER" id="PTHR43289">
    <property type="entry name" value="MITOGEN-ACTIVATED PROTEIN KINASE KINASE KINASE 20-RELATED"/>
    <property type="match status" value="1"/>
</dbReference>
<reference evidence="9" key="1">
    <citation type="journal article" date="2019" name="Int. J. Syst. Evol. Microbiol.">
        <title>The Global Catalogue of Microorganisms (GCM) 10K type strain sequencing project: providing services to taxonomists for standard genome sequencing and annotation.</title>
        <authorList>
            <consortium name="The Broad Institute Genomics Platform"/>
            <consortium name="The Broad Institute Genome Sequencing Center for Infectious Disease"/>
            <person name="Wu L."/>
            <person name="Ma J."/>
        </authorList>
    </citation>
    <scope>NUCLEOTIDE SEQUENCE [LARGE SCALE GENOMIC DNA]</scope>
    <source>
        <strain evidence="9">KCTC 52168</strain>
    </source>
</reference>
<feature type="compositionally biased region" description="Basic and acidic residues" evidence="6">
    <location>
        <begin position="305"/>
        <end position="316"/>
    </location>
</feature>
<keyword evidence="2 5" id="KW-0547">Nucleotide-binding</keyword>
<accession>A0ABV7H6J3</accession>
<evidence type="ECO:0000256" key="1">
    <source>
        <dbReference type="ARBA" id="ARBA00022679"/>
    </source>
</evidence>
<feature type="binding site" evidence="5">
    <location>
        <position position="115"/>
    </location>
    <ligand>
        <name>ATP</name>
        <dbReference type="ChEBI" id="CHEBI:30616"/>
    </ligand>
</feature>
<feature type="region of interest" description="Disordered" evidence="6">
    <location>
        <begin position="291"/>
        <end position="337"/>
    </location>
</feature>
<dbReference type="InterPro" id="IPR011990">
    <property type="entry name" value="TPR-like_helical_dom_sf"/>
</dbReference>
<dbReference type="EMBL" id="JBHRTI010000004">
    <property type="protein sequence ID" value="MFC3148120.1"/>
    <property type="molecule type" value="Genomic_DNA"/>
</dbReference>
<dbReference type="InterPro" id="IPR017441">
    <property type="entry name" value="Protein_kinase_ATP_BS"/>
</dbReference>
<dbReference type="Gene3D" id="1.25.40.10">
    <property type="entry name" value="Tetratricopeptide repeat domain"/>
    <property type="match status" value="1"/>
</dbReference>
<evidence type="ECO:0000313" key="9">
    <source>
        <dbReference type="Proteomes" id="UP001595556"/>
    </source>
</evidence>
<dbReference type="PROSITE" id="PS00108">
    <property type="entry name" value="PROTEIN_KINASE_ST"/>
    <property type="match status" value="1"/>
</dbReference>
<dbReference type="InterPro" id="IPR008271">
    <property type="entry name" value="Ser/Thr_kinase_AS"/>
</dbReference>
<evidence type="ECO:0000313" key="8">
    <source>
        <dbReference type="EMBL" id="MFC3148120.1"/>
    </source>
</evidence>
<dbReference type="PROSITE" id="PS00107">
    <property type="entry name" value="PROTEIN_KINASE_ATP"/>
    <property type="match status" value="1"/>
</dbReference>